<gene>
    <name evidence="1" type="ORF">FDP22_20545</name>
</gene>
<proteinExistence type="predicted"/>
<dbReference type="GO" id="GO:0000271">
    <property type="term" value="P:polysaccharide biosynthetic process"/>
    <property type="evidence" value="ECO:0007669"/>
    <property type="project" value="InterPro"/>
</dbReference>
<sequence length="369" mass="40212">MTAGPFRLAAYALRDGLILSGFCATLALARLLAGPLRRRVALGLFISANKGLILAHDAPGALRLRARILKARDPRLKLFHRLGGAAARRLLAGAPERLRLYCWGYADIEILGSDLSAPGRPVYRLETGLLGHGAAQGDAVVSYVLDTRAPYFDGRRPTDLEELLEAYPSGDWRRLPDTRRFVEEARESRFQKYAGIDAALDAPVTAQDTVVVGQVSGDMALQATTLAVPDNVSLVARAVAEAQGTGIWYKAHPFNRANAAECAEIARRFPEVRMLGAGVSFAQVAHLRPTVYVLTSGAGLEAALRGCRVVCFGAAYYAGWGATEDRVSLPRRRNRLTAEDIFFVTMHEYARYFSRRTLETLPARAALSS</sequence>
<evidence type="ECO:0000313" key="1">
    <source>
        <dbReference type="EMBL" id="QDL94232.1"/>
    </source>
</evidence>
<organism evidence="1 2">
    <name type="scientific">Paroceanicella profunda</name>
    <dbReference type="NCBI Taxonomy" id="2579971"/>
    <lineage>
        <taxon>Bacteria</taxon>
        <taxon>Pseudomonadati</taxon>
        <taxon>Pseudomonadota</taxon>
        <taxon>Alphaproteobacteria</taxon>
        <taxon>Rhodobacterales</taxon>
        <taxon>Paracoccaceae</taxon>
        <taxon>Paroceanicella</taxon>
    </lineage>
</organism>
<dbReference type="EMBL" id="CP040819">
    <property type="protein sequence ID" value="QDL94232.1"/>
    <property type="molecule type" value="Genomic_DNA"/>
</dbReference>
<dbReference type="RefSeq" id="WP_138574047.1">
    <property type="nucleotide sequence ID" value="NZ_CP040819.1"/>
</dbReference>
<keyword evidence="1" id="KW-0614">Plasmid</keyword>
<name>A0A5B8G4K3_9RHOB</name>
<evidence type="ECO:0008006" key="3">
    <source>
        <dbReference type="Google" id="ProtNLM"/>
    </source>
</evidence>
<dbReference type="InterPro" id="IPR007833">
    <property type="entry name" value="Capsule_polysaccharide_synth"/>
</dbReference>
<dbReference type="Proteomes" id="UP000305888">
    <property type="component" value="Plasmid pD4M1A"/>
</dbReference>
<dbReference type="KEGG" id="ppru:FDP22_20545"/>
<reference evidence="1 2" key="1">
    <citation type="submission" date="2019-06" db="EMBL/GenBank/DDBJ databases">
        <title>Genome sequence of Rhodobacteraceae bacterium D4M1.</title>
        <authorList>
            <person name="Cao J."/>
        </authorList>
    </citation>
    <scope>NUCLEOTIDE SEQUENCE [LARGE SCALE GENOMIC DNA]</scope>
    <source>
        <strain evidence="1 2">D4M1</strain>
        <plasmid evidence="2">pd4m1a</plasmid>
    </source>
</reference>
<dbReference type="GO" id="GO:0015774">
    <property type="term" value="P:polysaccharide transport"/>
    <property type="evidence" value="ECO:0007669"/>
    <property type="project" value="InterPro"/>
</dbReference>
<protein>
    <recommendedName>
        <fullName evidence="3">Capsular biosynthesis protein</fullName>
    </recommendedName>
</protein>
<keyword evidence="2" id="KW-1185">Reference proteome</keyword>
<dbReference type="OrthoDB" id="543755at2"/>
<evidence type="ECO:0000313" key="2">
    <source>
        <dbReference type="Proteomes" id="UP000305888"/>
    </source>
</evidence>
<dbReference type="Pfam" id="PF05159">
    <property type="entry name" value="Capsule_synth"/>
    <property type="match status" value="1"/>
</dbReference>
<dbReference type="AlphaFoldDB" id="A0A5B8G4K3"/>
<accession>A0A5B8G4K3</accession>
<geneLocation type="plasmid" evidence="2">
    <name>pd4m1a</name>
</geneLocation>